<evidence type="ECO:0000259" key="1">
    <source>
        <dbReference type="Pfam" id="PF07727"/>
    </source>
</evidence>
<protein>
    <submittedName>
        <fullName evidence="2">Putative mitochondrial protein</fullName>
    </submittedName>
</protein>
<name>A0A438FTQ3_VITVI</name>
<evidence type="ECO:0000313" key="3">
    <source>
        <dbReference type="Proteomes" id="UP000288805"/>
    </source>
</evidence>
<gene>
    <name evidence="2" type="primary">AtMg00820_111</name>
    <name evidence="2" type="ORF">CK203_058254</name>
</gene>
<dbReference type="AlphaFoldDB" id="A0A438FTQ3"/>
<dbReference type="InterPro" id="IPR013103">
    <property type="entry name" value="RVT_2"/>
</dbReference>
<dbReference type="Proteomes" id="UP000288805">
    <property type="component" value="Unassembled WGS sequence"/>
</dbReference>
<comment type="caution">
    <text evidence="2">The sequence shown here is derived from an EMBL/GenBank/DDBJ whole genome shotgun (WGS) entry which is preliminary data.</text>
</comment>
<reference evidence="2 3" key="1">
    <citation type="journal article" date="2018" name="PLoS Genet.">
        <title>Population sequencing reveals clonal diversity and ancestral inbreeding in the grapevine cultivar Chardonnay.</title>
        <authorList>
            <person name="Roach M.J."/>
            <person name="Johnson D.L."/>
            <person name="Bohlmann J."/>
            <person name="van Vuuren H.J."/>
            <person name="Jones S.J."/>
            <person name="Pretorius I.S."/>
            <person name="Schmidt S.A."/>
            <person name="Borneman A.R."/>
        </authorList>
    </citation>
    <scope>NUCLEOTIDE SEQUENCE [LARGE SCALE GENOMIC DNA]</scope>
    <source>
        <strain evidence="3">cv. Chardonnay</strain>
        <tissue evidence="2">Leaf</tissue>
    </source>
</reference>
<dbReference type="EMBL" id="QGNW01000743">
    <property type="protein sequence ID" value="RVW63342.1"/>
    <property type="molecule type" value="Genomic_DNA"/>
</dbReference>
<accession>A0A438FTQ3</accession>
<feature type="domain" description="Reverse transcriptase Ty1/copia-type" evidence="1">
    <location>
        <begin position="44"/>
        <end position="87"/>
    </location>
</feature>
<proteinExistence type="predicted"/>
<organism evidence="2 3">
    <name type="scientific">Vitis vinifera</name>
    <name type="common">Grape</name>
    <dbReference type="NCBI Taxonomy" id="29760"/>
    <lineage>
        <taxon>Eukaryota</taxon>
        <taxon>Viridiplantae</taxon>
        <taxon>Streptophyta</taxon>
        <taxon>Embryophyta</taxon>
        <taxon>Tracheophyta</taxon>
        <taxon>Spermatophyta</taxon>
        <taxon>Magnoliopsida</taxon>
        <taxon>eudicotyledons</taxon>
        <taxon>Gunneridae</taxon>
        <taxon>Pentapetalae</taxon>
        <taxon>rosids</taxon>
        <taxon>Vitales</taxon>
        <taxon>Vitaceae</taxon>
        <taxon>Viteae</taxon>
        <taxon>Vitis</taxon>
    </lineage>
</organism>
<dbReference type="Pfam" id="PF07727">
    <property type="entry name" value="RVT_2"/>
    <property type="match status" value="1"/>
</dbReference>
<evidence type="ECO:0000313" key="2">
    <source>
        <dbReference type="EMBL" id="RVW63342.1"/>
    </source>
</evidence>
<sequence length="267" mass="30445">MNNSYKTFTTNMNSSSVPKNIQEALVDPKWKEAIDEEMKALYKNDMWDIVDLPKGKHPIGCKWVFTIKYKADGSIERYKARLVAKDFLGPLWGLDISKAKVTMLIVYMDNIMVIGDDFEEIQNLKEGTHVPQRKYNLDLLLEETGTSGFFGGPFSSQSCCEKPEKGLEVIVYAALYLKLKRNPNSQERNPEKNAARILNILEPEKSGKITRESCIQFLSKWNEDVEDLIFMKPLHVRIGLESLSHPKAENAKETVLTETSIQVNVLL</sequence>